<reference evidence="1" key="1">
    <citation type="submission" date="2023-10" db="EMBL/GenBank/DDBJ databases">
        <authorList>
            <person name="Chen Y."/>
            <person name="Shah S."/>
            <person name="Dougan E. K."/>
            <person name="Thang M."/>
            <person name="Chan C."/>
        </authorList>
    </citation>
    <scope>NUCLEOTIDE SEQUENCE [LARGE SCALE GENOMIC DNA]</scope>
</reference>
<evidence type="ECO:0000313" key="2">
    <source>
        <dbReference type="Proteomes" id="UP001189429"/>
    </source>
</evidence>
<keyword evidence="2" id="KW-1185">Reference proteome</keyword>
<dbReference type="Proteomes" id="UP001189429">
    <property type="component" value="Unassembled WGS sequence"/>
</dbReference>
<accession>A0ABN9WGE7</accession>
<name>A0ABN9WGE7_9DINO</name>
<gene>
    <name evidence="1" type="ORF">PCOR1329_LOCUS66662</name>
</gene>
<organism evidence="1 2">
    <name type="scientific">Prorocentrum cordatum</name>
    <dbReference type="NCBI Taxonomy" id="2364126"/>
    <lineage>
        <taxon>Eukaryota</taxon>
        <taxon>Sar</taxon>
        <taxon>Alveolata</taxon>
        <taxon>Dinophyceae</taxon>
        <taxon>Prorocentrales</taxon>
        <taxon>Prorocentraceae</taxon>
        <taxon>Prorocentrum</taxon>
    </lineage>
</organism>
<evidence type="ECO:0000313" key="1">
    <source>
        <dbReference type="EMBL" id="CAK0884897.1"/>
    </source>
</evidence>
<sequence length="268" mass="28032">ADGAGPVALPHVAAPRFSIARLSVEVLVAAALLPEMASDARFVSLAGASGARCQARDVLLRNEMVVALLIALVDLHQLAPGPVWMRSVEAFGPAAPVSVEAQVADAPLQDASFGVLITALAGARLPWMGPVALLNVAVIQFAMLRGIEELVRDVLLRDAMVGALLVSPLGSKQLAQGPVLMRGSEMLDPAALFSVEARVADAPRVAVLVEPLVYLIEVKTLMPNAVAQLTTLEFVVVRGAAMVPDAPFDDATLFALLVSPGEMKLLML</sequence>
<feature type="non-terminal residue" evidence="1">
    <location>
        <position position="1"/>
    </location>
</feature>
<proteinExistence type="predicted"/>
<dbReference type="EMBL" id="CAUYUJ010018603">
    <property type="protein sequence ID" value="CAK0884897.1"/>
    <property type="molecule type" value="Genomic_DNA"/>
</dbReference>
<comment type="caution">
    <text evidence="1">The sequence shown here is derived from an EMBL/GenBank/DDBJ whole genome shotgun (WGS) entry which is preliminary data.</text>
</comment>
<protein>
    <submittedName>
        <fullName evidence="1">Uncharacterized protein</fullName>
    </submittedName>
</protein>